<evidence type="ECO:0000256" key="1">
    <source>
        <dbReference type="SAM" id="SignalP"/>
    </source>
</evidence>
<proteinExistence type="predicted"/>
<dbReference type="OrthoDB" id="8630926at2"/>
<name>A0A1R1JNC5_ALCXX</name>
<dbReference type="EMBL" id="MJMN01000035">
    <property type="protein sequence ID" value="OMG80740.1"/>
    <property type="molecule type" value="Genomic_DNA"/>
</dbReference>
<sequence length="218" mass="23221">MFLPRPRGTGKLWLALLLLLPSAGNATSTNQANVDLTTNLNTLAVQIGQSPPLPAGGCWSGYAWHTTYGGCRRADQQSETAQCPAGYTGSQVRYRTAYILQSNPNDVAYTGWGAWQSSCQVVAPTQAVFTILLRPTGVGCRSTEYKVRANYPDGSVAAGITLNWEVVGLGAIDTNVTTTNGRGEASVFGTYFHNQDLRVKVSFGSSSQEIYGICIGGT</sequence>
<evidence type="ECO:0000313" key="3">
    <source>
        <dbReference type="Proteomes" id="UP000187251"/>
    </source>
</evidence>
<dbReference type="Proteomes" id="UP000187251">
    <property type="component" value="Unassembled WGS sequence"/>
</dbReference>
<dbReference type="RefSeq" id="WP_076414582.1">
    <property type="nucleotide sequence ID" value="NZ_MJMN01000035.1"/>
</dbReference>
<evidence type="ECO:0000313" key="2">
    <source>
        <dbReference type="EMBL" id="OMG80740.1"/>
    </source>
</evidence>
<organism evidence="2 3">
    <name type="scientific">Alcaligenes xylosoxydans xylosoxydans</name>
    <name type="common">Achromobacter xylosoxidans</name>
    <dbReference type="NCBI Taxonomy" id="85698"/>
    <lineage>
        <taxon>Bacteria</taxon>
        <taxon>Pseudomonadati</taxon>
        <taxon>Pseudomonadota</taxon>
        <taxon>Betaproteobacteria</taxon>
        <taxon>Burkholderiales</taxon>
        <taxon>Alcaligenaceae</taxon>
        <taxon>Achromobacter</taxon>
    </lineage>
</organism>
<dbReference type="AlphaFoldDB" id="A0A1R1JNC5"/>
<protein>
    <submittedName>
        <fullName evidence="2">Uncharacterized protein</fullName>
    </submittedName>
</protein>
<feature type="signal peptide" evidence="1">
    <location>
        <begin position="1"/>
        <end position="26"/>
    </location>
</feature>
<feature type="chain" id="PRO_5010250750" evidence="1">
    <location>
        <begin position="27"/>
        <end position="218"/>
    </location>
</feature>
<keyword evidence="1" id="KW-0732">Signal</keyword>
<gene>
    <name evidence="2" type="ORF">BIZ92_12690</name>
</gene>
<accession>A0A1R1JNC5</accession>
<comment type="caution">
    <text evidence="2">The sequence shown here is derived from an EMBL/GenBank/DDBJ whole genome shotgun (WGS) entry which is preliminary data.</text>
</comment>
<reference evidence="2 3" key="1">
    <citation type="submission" date="2016-09" db="EMBL/GenBank/DDBJ databases">
        <title>Phylogenomics of Achromobacter.</title>
        <authorList>
            <person name="Jeukens J."/>
            <person name="Freschi L."/>
            <person name="Vincent A.T."/>
            <person name="Emond-Rheault J.-G."/>
            <person name="Kukavica-Ibrulj I."/>
            <person name="Charette S.J."/>
            <person name="Levesque R.C."/>
        </authorList>
    </citation>
    <scope>NUCLEOTIDE SEQUENCE [LARGE SCALE GENOMIC DNA]</scope>
    <source>
        <strain evidence="2 3">AUS488</strain>
    </source>
</reference>